<dbReference type="Gene3D" id="3.30.70.330">
    <property type="match status" value="1"/>
</dbReference>
<dbReference type="EMBL" id="JALLPJ020001009">
    <property type="protein sequence ID" value="KAL3778037.1"/>
    <property type="molecule type" value="Genomic_DNA"/>
</dbReference>
<gene>
    <name evidence="2" type="ORF">ACHAWO_010273</name>
</gene>
<dbReference type="Proteomes" id="UP001530400">
    <property type="component" value="Unassembled WGS sequence"/>
</dbReference>
<dbReference type="InterPro" id="IPR012677">
    <property type="entry name" value="Nucleotide-bd_a/b_plait_sf"/>
</dbReference>
<keyword evidence="3" id="KW-1185">Reference proteome</keyword>
<reference evidence="2 3" key="1">
    <citation type="submission" date="2024-10" db="EMBL/GenBank/DDBJ databases">
        <title>Updated reference genomes for cyclostephanoid diatoms.</title>
        <authorList>
            <person name="Roberts W.R."/>
            <person name="Alverson A.J."/>
        </authorList>
    </citation>
    <scope>NUCLEOTIDE SEQUENCE [LARGE SCALE GENOMIC DNA]</scope>
    <source>
        <strain evidence="2 3">AJA010-31</strain>
    </source>
</reference>
<accession>A0ABD3NQF6</accession>
<sequence>MAWKPPDLLKFQLPAAVLASLAHDSRLTVSRESKDDGQYRSSLVISQGADNALEKEHPLQIDETQDVDWYRCETSKEKTPANKKRLHHIGTTSHKYILTNKGTRAKPKLDTSTSNLKRIGEQTRKLLDEERKKRKEIVRLDEGELPLPPEAIANEVAVAKSLQDEVKDKKIPPESKKKPRTNKRKRNDPTIDSFMPNIHHLSPNAATKEDKSNLLRLHGLPIGVRASDIRKFFHGLNPTIFALPTFDGYIDGWDGNVSEKECKKAKVKRYPESFRVYVKFQSVLVADAAMERSGESMGFDKKVNECCERGVFGATVALSTVSKPVAKFLEKHLAISIRKNEALSKSLSSIETQIGRKVSNLAWIMAANKLKLDFRHAPMRHDKPFYHHHTIPRNTAQYNALIKVYNQLIDEHETIERETGLLLMHTFDPSCIEHSAHRITQSVSNWLLDEIGVIEKNLREARVRFIRDDVCPES</sequence>
<dbReference type="AlphaFoldDB" id="A0ABD3NQF6"/>
<name>A0ABD3NQF6_9STRA</name>
<feature type="compositionally biased region" description="Basic and acidic residues" evidence="1">
    <location>
        <begin position="163"/>
        <end position="176"/>
    </location>
</feature>
<evidence type="ECO:0000256" key="1">
    <source>
        <dbReference type="SAM" id="MobiDB-lite"/>
    </source>
</evidence>
<feature type="compositionally biased region" description="Basic residues" evidence="1">
    <location>
        <begin position="177"/>
        <end position="186"/>
    </location>
</feature>
<proteinExistence type="predicted"/>
<comment type="caution">
    <text evidence="2">The sequence shown here is derived from an EMBL/GenBank/DDBJ whole genome shotgun (WGS) entry which is preliminary data.</text>
</comment>
<protein>
    <submittedName>
        <fullName evidence="2">Uncharacterized protein</fullName>
    </submittedName>
</protein>
<evidence type="ECO:0000313" key="2">
    <source>
        <dbReference type="EMBL" id="KAL3778037.1"/>
    </source>
</evidence>
<feature type="region of interest" description="Disordered" evidence="1">
    <location>
        <begin position="163"/>
        <end position="194"/>
    </location>
</feature>
<organism evidence="2 3">
    <name type="scientific">Cyclotella atomus</name>
    <dbReference type="NCBI Taxonomy" id="382360"/>
    <lineage>
        <taxon>Eukaryota</taxon>
        <taxon>Sar</taxon>
        <taxon>Stramenopiles</taxon>
        <taxon>Ochrophyta</taxon>
        <taxon>Bacillariophyta</taxon>
        <taxon>Coscinodiscophyceae</taxon>
        <taxon>Thalassiosirophycidae</taxon>
        <taxon>Stephanodiscales</taxon>
        <taxon>Stephanodiscaceae</taxon>
        <taxon>Cyclotella</taxon>
    </lineage>
</organism>
<evidence type="ECO:0000313" key="3">
    <source>
        <dbReference type="Proteomes" id="UP001530400"/>
    </source>
</evidence>